<dbReference type="GO" id="GO:0016020">
    <property type="term" value="C:membrane"/>
    <property type="evidence" value="ECO:0007669"/>
    <property type="project" value="InterPro"/>
</dbReference>
<evidence type="ECO:0008006" key="3">
    <source>
        <dbReference type="Google" id="ProtNLM"/>
    </source>
</evidence>
<dbReference type="EMBL" id="BFAA01066526">
    <property type="protein sequence ID" value="GCB84258.1"/>
    <property type="molecule type" value="Genomic_DNA"/>
</dbReference>
<evidence type="ECO:0000313" key="1">
    <source>
        <dbReference type="EMBL" id="GCB84258.1"/>
    </source>
</evidence>
<dbReference type="InterPro" id="IPR038081">
    <property type="entry name" value="CalX-like_sf"/>
</dbReference>
<dbReference type="GO" id="GO:0007605">
    <property type="term" value="P:sensory perception of sound"/>
    <property type="evidence" value="ECO:0007669"/>
    <property type="project" value="TreeGrafter"/>
</dbReference>
<organism evidence="1 2">
    <name type="scientific">Scyliorhinus torazame</name>
    <name type="common">Cloudy catshark</name>
    <name type="synonym">Catulus torazame</name>
    <dbReference type="NCBI Taxonomy" id="75743"/>
    <lineage>
        <taxon>Eukaryota</taxon>
        <taxon>Metazoa</taxon>
        <taxon>Chordata</taxon>
        <taxon>Craniata</taxon>
        <taxon>Vertebrata</taxon>
        <taxon>Chondrichthyes</taxon>
        <taxon>Elasmobranchii</taxon>
        <taxon>Galeomorphii</taxon>
        <taxon>Galeoidea</taxon>
        <taxon>Carcharhiniformes</taxon>
        <taxon>Scyliorhinidae</taxon>
        <taxon>Scyliorhinus</taxon>
    </lineage>
</organism>
<dbReference type="GO" id="GO:0032420">
    <property type="term" value="C:stereocilium"/>
    <property type="evidence" value="ECO:0007669"/>
    <property type="project" value="TreeGrafter"/>
</dbReference>
<reference evidence="1 2" key="1">
    <citation type="journal article" date="2018" name="Nat. Ecol. Evol.">
        <title>Shark genomes provide insights into elasmobranch evolution and the origin of vertebrates.</title>
        <authorList>
            <person name="Hara Y"/>
            <person name="Yamaguchi K"/>
            <person name="Onimaru K"/>
            <person name="Kadota M"/>
            <person name="Koyanagi M"/>
            <person name="Keeley SD"/>
            <person name="Tatsumi K"/>
            <person name="Tanaka K"/>
            <person name="Motone F"/>
            <person name="Kageyama Y"/>
            <person name="Nozu R"/>
            <person name="Adachi N"/>
            <person name="Nishimura O"/>
            <person name="Nakagawa R"/>
            <person name="Tanegashima C"/>
            <person name="Kiyatake I"/>
            <person name="Matsumoto R"/>
            <person name="Murakumo K"/>
            <person name="Nishida K"/>
            <person name="Terakita A"/>
            <person name="Kuratani S"/>
            <person name="Sato K"/>
            <person name="Hyodo S Kuraku.S."/>
        </authorList>
    </citation>
    <scope>NUCLEOTIDE SEQUENCE [LARGE SCALE GENOMIC DNA]</scope>
</reference>
<feature type="non-terminal residue" evidence="1">
    <location>
        <position position="115"/>
    </location>
</feature>
<dbReference type="GO" id="GO:0005737">
    <property type="term" value="C:cytoplasm"/>
    <property type="evidence" value="ECO:0007669"/>
    <property type="project" value="TreeGrafter"/>
</dbReference>
<dbReference type="InterPro" id="IPR026919">
    <property type="entry name" value="ADGRV1"/>
</dbReference>
<proteinExistence type="predicted"/>
<evidence type="ECO:0000313" key="2">
    <source>
        <dbReference type="Proteomes" id="UP000288216"/>
    </source>
</evidence>
<feature type="non-terminal residue" evidence="1">
    <location>
        <position position="1"/>
    </location>
</feature>
<sequence>LDEHYSVILSSHSIPPSKLGAATQINITVLKNDDPHGVIQFITQECTKTINESKGDTLYTATFPVIRDRGTFGDVSVFWIVDPIFTNDVYPVQGVVNFNNAESSKNITLQSLPDA</sequence>
<dbReference type="GO" id="GO:0007601">
    <property type="term" value="P:visual perception"/>
    <property type="evidence" value="ECO:0007669"/>
    <property type="project" value="TreeGrafter"/>
</dbReference>
<dbReference type="GO" id="GO:0071277">
    <property type="term" value="P:cellular response to calcium ion"/>
    <property type="evidence" value="ECO:0007669"/>
    <property type="project" value="TreeGrafter"/>
</dbReference>
<dbReference type="PANTHER" id="PTHR46682">
    <property type="entry name" value="ADHESION G-PROTEIN COUPLED RECEPTOR V1"/>
    <property type="match status" value="1"/>
</dbReference>
<dbReference type="STRING" id="75743.A0A401QFQ5"/>
<dbReference type="GO" id="GO:0010855">
    <property type="term" value="F:adenylate cyclase inhibitor activity"/>
    <property type="evidence" value="ECO:0007669"/>
    <property type="project" value="TreeGrafter"/>
</dbReference>
<dbReference type="SUPFAM" id="SSF141072">
    <property type="entry name" value="CalX-like"/>
    <property type="match status" value="1"/>
</dbReference>
<dbReference type="OrthoDB" id="2324346at2759"/>
<dbReference type="AlphaFoldDB" id="A0A401QFQ5"/>
<keyword evidence="2" id="KW-1185">Reference proteome</keyword>
<dbReference type="PANTHER" id="PTHR46682:SF1">
    <property type="entry name" value="ADHESION G-PROTEIN COUPLED RECEPTOR V1"/>
    <property type="match status" value="1"/>
</dbReference>
<accession>A0A401QFQ5</accession>
<gene>
    <name evidence="1" type="ORF">scyTo_0025000</name>
</gene>
<dbReference type="GO" id="GO:0004930">
    <property type="term" value="F:G protein-coupled receptor activity"/>
    <property type="evidence" value="ECO:0007669"/>
    <property type="project" value="InterPro"/>
</dbReference>
<dbReference type="Proteomes" id="UP000288216">
    <property type="component" value="Unassembled WGS sequence"/>
</dbReference>
<dbReference type="Gene3D" id="2.60.40.2030">
    <property type="match status" value="1"/>
</dbReference>
<dbReference type="GO" id="GO:0001965">
    <property type="term" value="F:G-protein alpha-subunit binding"/>
    <property type="evidence" value="ECO:0007669"/>
    <property type="project" value="TreeGrafter"/>
</dbReference>
<comment type="caution">
    <text evidence="1">The sequence shown here is derived from an EMBL/GenBank/DDBJ whole genome shotgun (WGS) entry which is preliminary data.</text>
</comment>
<name>A0A401QFQ5_SCYTO</name>
<protein>
    <recommendedName>
        <fullName evidence="3">Cadherin domain-containing protein</fullName>
    </recommendedName>
</protein>